<feature type="region of interest" description="Disordered" evidence="1">
    <location>
        <begin position="1"/>
        <end position="37"/>
    </location>
</feature>
<protein>
    <submittedName>
        <fullName evidence="2">Uncharacterized protein</fullName>
    </submittedName>
</protein>
<feature type="region of interest" description="Disordered" evidence="1">
    <location>
        <begin position="421"/>
        <end position="453"/>
    </location>
</feature>
<keyword evidence="3" id="KW-1185">Reference proteome</keyword>
<evidence type="ECO:0000313" key="3">
    <source>
        <dbReference type="Proteomes" id="UP000193067"/>
    </source>
</evidence>
<dbReference type="Proteomes" id="UP000193067">
    <property type="component" value="Unassembled WGS sequence"/>
</dbReference>
<feature type="region of interest" description="Disordered" evidence="1">
    <location>
        <begin position="315"/>
        <end position="337"/>
    </location>
</feature>
<dbReference type="AlphaFoldDB" id="A0A1Y2I751"/>
<dbReference type="OrthoDB" id="2756326at2759"/>
<gene>
    <name evidence="2" type="ORF">PYCCODRAFT_1205437</name>
</gene>
<name>A0A1Y2I751_TRAC3</name>
<evidence type="ECO:0000256" key="1">
    <source>
        <dbReference type="SAM" id="MobiDB-lite"/>
    </source>
</evidence>
<feature type="compositionally biased region" description="Polar residues" evidence="1">
    <location>
        <begin position="1"/>
        <end position="27"/>
    </location>
</feature>
<dbReference type="EMBL" id="KZ084160">
    <property type="protein sequence ID" value="OSC96979.1"/>
    <property type="molecule type" value="Genomic_DNA"/>
</dbReference>
<sequence length="453" mass="49395">MSRLQRQNTLGICTVTPSSSQPSTLNRPSPYPLHSSIANASVATTSNAVPATANAVPSSSFSHPESSSSLLSSADEEAPFASRPSDARVPVQDLGVKPNVLPREMGTLKRADLEVADTGTIKRIAQIVAVPSNLPREQMLEQIFAGRDVIPIPRKHRSLRVAATEKGIVVRTGIDKGLARPALKAIKGYNPHKEDIVAMARKEMGPQSPVPTEVGSPPPNPADLSLPEDRPTCILNKGKSVDRSVNGGDSVAASPYGRPTRVPLGRLVPADFSRPPIPTPMDSGSDYESEDDEMYPFEEVRAVEEMHAFEEVREVEEDPSRDQDTGVEYTYPPSNPESREWLEEMGSQIQSDAKELFDKASGARNEITNIVAIGILVDHDLNAVEKMYRQLSQHITRVAGPRLMRRIKERAAEIELPPFEEDSYVDENRPQAVPTGHPGQYVYDPAAGAHAQE</sequence>
<feature type="region of interest" description="Disordered" evidence="1">
    <location>
        <begin position="53"/>
        <end position="94"/>
    </location>
</feature>
<reference evidence="2 3" key="1">
    <citation type="journal article" date="2015" name="Biotechnol. Biofuels">
        <title>Enhanced degradation of softwood versus hardwood by the white-rot fungus Pycnoporus coccineus.</title>
        <authorList>
            <person name="Couturier M."/>
            <person name="Navarro D."/>
            <person name="Chevret D."/>
            <person name="Henrissat B."/>
            <person name="Piumi F."/>
            <person name="Ruiz-Duenas F.J."/>
            <person name="Martinez A.T."/>
            <person name="Grigoriev I.V."/>
            <person name="Riley R."/>
            <person name="Lipzen A."/>
            <person name="Berrin J.G."/>
            <person name="Master E.R."/>
            <person name="Rosso M.N."/>
        </authorList>
    </citation>
    <scope>NUCLEOTIDE SEQUENCE [LARGE SCALE GENOMIC DNA]</scope>
    <source>
        <strain evidence="2 3">BRFM310</strain>
    </source>
</reference>
<accession>A0A1Y2I751</accession>
<feature type="region of interest" description="Disordered" evidence="1">
    <location>
        <begin position="205"/>
        <end position="290"/>
    </location>
</feature>
<feature type="compositionally biased region" description="Basic and acidic residues" evidence="1">
    <location>
        <begin position="315"/>
        <end position="324"/>
    </location>
</feature>
<feature type="compositionally biased region" description="Low complexity" evidence="1">
    <location>
        <begin position="57"/>
        <end position="73"/>
    </location>
</feature>
<evidence type="ECO:0000313" key="2">
    <source>
        <dbReference type="EMBL" id="OSC96979.1"/>
    </source>
</evidence>
<proteinExistence type="predicted"/>
<organism evidence="2 3">
    <name type="scientific">Trametes coccinea (strain BRFM310)</name>
    <name type="common">Pycnoporus coccineus</name>
    <dbReference type="NCBI Taxonomy" id="1353009"/>
    <lineage>
        <taxon>Eukaryota</taxon>
        <taxon>Fungi</taxon>
        <taxon>Dikarya</taxon>
        <taxon>Basidiomycota</taxon>
        <taxon>Agaricomycotina</taxon>
        <taxon>Agaricomycetes</taxon>
        <taxon>Polyporales</taxon>
        <taxon>Polyporaceae</taxon>
        <taxon>Trametes</taxon>
    </lineage>
</organism>